<dbReference type="PROSITE" id="PS50112">
    <property type="entry name" value="PAS"/>
    <property type="match status" value="1"/>
</dbReference>
<dbReference type="PANTHER" id="PTHR44757">
    <property type="entry name" value="DIGUANYLATE CYCLASE DGCP"/>
    <property type="match status" value="1"/>
</dbReference>
<keyword evidence="6" id="KW-1185">Reference proteome</keyword>
<dbReference type="SUPFAM" id="SSF55785">
    <property type="entry name" value="PYP-like sensor domain (PAS domain)"/>
    <property type="match status" value="1"/>
</dbReference>
<dbReference type="InterPro" id="IPR052155">
    <property type="entry name" value="Biofilm_reg_signaling"/>
</dbReference>
<feature type="compositionally biased region" description="Low complexity" evidence="1">
    <location>
        <begin position="272"/>
        <end position="281"/>
    </location>
</feature>
<dbReference type="Proteomes" id="UP000183642">
    <property type="component" value="Unassembled WGS sequence"/>
</dbReference>
<evidence type="ECO:0000313" key="5">
    <source>
        <dbReference type="EMBL" id="SFO56074.1"/>
    </source>
</evidence>
<dbReference type="InterPro" id="IPR043128">
    <property type="entry name" value="Rev_trsase/Diguanyl_cyclase"/>
</dbReference>
<dbReference type="Pfam" id="PF08448">
    <property type="entry name" value="PAS_4"/>
    <property type="match status" value="1"/>
</dbReference>
<dbReference type="InterPro" id="IPR000160">
    <property type="entry name" value="GGDEF_dom"/>
</dbReference>
<protein>
    <submittedName>
        <fullName evidence="5">Cyclic di-GMP phosphodiesterase Gmr</fullName>
    </submittedName>
</protein>
<dbReference type="InterPro" id="IPR029787">
    <property type="entry name" value="Nucleotide_cyclase"/>
</dbReference>
<proteinExistence type="predicted"/>
<dbReference type="CDD" id="cd00130">
    <property type="entry name" value="PAS"/>
    <property type="match status" value="1"/>
</dbReference>
<feature type="domain" description="PAC" evidence="3">
    <location>
        <begin position="100"/>
        <end position="152"/>
    </location>
</feature>
<dbReference type="SMART" id="SM00267">
    <property type="entry name" value="GGDEF"/>
    <property type="match status" value="1"/>
</dbReference>
<gene>
    <name evidence="5" type="ORF">SAMN05660359_04330</name>
</gene>
<dbReference type="InterPro" id="IPR013656">
    <property type="entry name" value="PAS_4"/>
</dbReference>
<feature type="domain" description="PAS" evidence="2">
    <location>
        <begin position="31"/>
        <end position="97"/>
    </location>
</feature>
<evidence type="ECO:0000259" key="2">
    <source>
        <dbReference type="PROSITE" id="PS50112"/>
    </source>
</evidence>
<organism evidence="5 6">
    <name type="scientific">Geodermatophilus obscurus</name>
    <dbReference type="NCBI Taxonomy" id="1861"/>
    <lineage>
        <taxon>Bacteria</taxon>
        <taxon>Bacillati</taxon>
        <taxon>Actinomycetota</taxon>
        <taxon>Actinomycetes</taxon>
        <taxon>Geodermatophilales</taxon>
        <taxon>Geodermatophilaceae</taxon>
        <taxon>Geodermatophilus</taxon>
    </lineage>
</organism>
<dbReference type="InterPro" id="IPR000014">
    <property type="entry name" value="PAS"/>
</dbReference>
<feature type="domain" description="GGDEF" evidence="4">
    <location>
        <begin position="182"/>
        <end position="313"/>
    </location>
</feature>
<dbReference type="InterPro" id="IPR035965">
    <property type="entry name" value="PAS-like_dom_sf"/>
</dbReference>
<feature type="region of interest" description="Disordered" evidence="1">
    <location>
        <begin position="268"/>
        <end position="289"/>
    </location>
</feature>
<dbReference type="Gene3D" id="3.30.70.270">
    <property type="match status" value="1"/>
</dbReference>
<dbReference type="AlphaFoldDB" id="A0A1I5I641"/>
<dbReference type="PROSITE" id="PS50113">
    <property type="entry name" value="PAC"/>
    <property type="match status" value="1"/>
</dbReference>
<dbReference type="SMART" id="SM00091">
    <property type="entry name" value="PAS"/>
    <property type="match status" value="1"/>
</dbReference>
<dbReference type="PANTHER" id="PTHR44757:SF2">
    <property type="entry name" value="BIOFILM ARCHITECTURE MAINTENANCE PROTEIN MBAA"/>
    <property type="match status" value="1"/>
</dbReference>
<dbReference type="PROSITE" id="PS50887">
    <property type="entry name" value="GGDEF"/>
    <property type="match status" value="1"/>
</dbReference>
<evidence type="ECO:0000313" key="6">
    <source>
        <dbReference type="Proteomes" id="UP000183642"/>
    </source>
</evidence>
<dbReference type="Pfam" id="PF00990">
    <property type="entry name" value="GGDEF"/>
    <property type="match status" value="1"/>
</dbReference>
<dbReference type="NCBIfam" id="TIGR00254">
    <property type="entry name" value="GGDEF"/>
    <property type="match status" value="1"/>
</dbReference>
<dbReference type="CDD" id="cd01949">
    <property type="entry name" value="GGDEF"/>
    <property type="match status" value="1"/>
</dbReference>
<name>A0A1I5I641_9ACTN</name>
<accession>A0A1I5I641</accession>
<sequence>MHASRRPHLAGAPARPAPVSVTPTALDGLARATFEATAALVLVCDSAGQVLLANPALQRFTGRHRDELVGAPFWEVVTLPQEAELARAAMALVAAGQPAVPGEVDWLDADGTARRIELQTSVLSHDDGRPYGVAFIGIDVTEHREREARAWQQAMTDPLTGVANRSALFALLATRLDAGTGEGCGLLFCDLDGFKAVNDGFGHAAGDRLLVAVADRLRELAGPEGFVARLGGDEFVVLTPGTDADDLAARARRLEALLHEQFDLGGTPVRVGASTGSATGSPGEHPDDVVARADTAMYAVKSVRRTRRPSAPAPADVGPRR</sequence>
<reference evidence="6" key="1">
    <citation type="submission" date="2016-10" db="EMBL/GenBank/DDBJ databases">
        <authorList>
            <person name="Varghese N."/>
            <person name="Submissions S."/>
        </authorList>
    </citation>
    <scope>NUCLEOTIDE SEQUENCE [LARGE SCALE GENOMIC DNA]</scope>
    <source>
        <strain evidence="6">DSM 43161</strain>
    </source>
</reference>
<feature type="region of interest" description="Disordered" evidence="1">
    <location>
        <begin position="1"/>
        <end position="20"/>
    </location>
</feature>
<dbReference type="SUPFAM" id="SSF55073">
    <property type="entry name" value="Nucleotide cyclase"/>
    <property type="match status" value="1"/>
</dbReference>
<dbReference type="InterPro" id="IPR000700">
    <property type="entry name" value="PAS-assoc_C"/>
</dbReference>
<evidence type="ECO:0000259" key="3">
    <source>
        <dbReference type="PROSITE" id="PS50113"/>
    </source>
</evidence>
<evidence type="ECO:0000256" key="1">
    <source>
        <dbReference type="SAM" id="MobiDB-lite"/>
    </source>
</evidence>
<dbReference type="NCBIfam" id="TIGR00229">
    <property type="entry name" value="sensory_box"/>
    <property type="match status" value="1"/>
</dbReference>
<evidence type="ECO:0000259" key="4">
    <source>
        <dbReference type="PROSITE" id="PS50887"/>
    </source>
</evidence>
<dbReference type="Gene3D" id="3.30.450.20">
    <property type="entry name" value="PAS domain"/>
    <property type="match status" value="1"/>
</dbReference>
<dbReference type="EMBL" id="FOWE01000012">
    <property type="protein sequence ID" value="SFO56074.1"/>
    <property type="molecule type" value="Genomic_DNA"/>
</dbReference>